<accession>A0A1H5TDL9</accession>
<dbReference type="AlphaFoldDB" id="A0A1H5TDL9"/>
<gene>
    <name evidence="3" type="ORF">SAMN04489712_101578</name>
</gene>
<evidence type="ECO:0008006" key="5">
    <source>
        <dbReference type="Google" id="ProtNLM"/>
    </source>
</evidence>
<feature type="transmembrane region" description="Helical" evidence="2">
    <location>
        <begin position="117"/>
        <end position="137"/>
    </location>
</feature>
<evidence type="ECO:0000313" key="4">
    <source>
        <dbReference type="Proteomes" id="UP000236723"/>
    </source>
</evidence>
<feature type="compositionally biased region" description="Basic and acidic residues" evidence="1">
    <location>
        <begin position="145"/>
        <end position="156"/>
    </location>
</feature>
<keyword evidence="2" id="KW-1133">Transmembrane helix</keyword>
<feature type="transmembrane region" description="Helical" evidence="2">
    <location>
        <begin position="71"/>
        <end position="89"/>
    </location>
</feature>
<evidence type="ECO:0000256" key="1">
    <source>
        <dbReference type="SAM" id="MobiDB-lite"/>
    </source>
</evidence>
<dbReference type="Proteomes" id="UP000236723">
    <property type="component" value="Unassembled WGS sequence"/>
</dbReference>
<organism evidence="3 4">
    <name type="scientific">Thermomonospora echinospora</name>
    <dbReference type="NCBI Taxonomy" id="1992"/>
    <lineage>
        <taxon>Bacteria</taxon>
        <taxon>Bacillati</taxon>
        <taxon>Actinomycetota</taxon>
        <taxon>Actinomycetes</taxon>
        <taxon>Streptosporangiales</taxon>
        <taxon>Thermomonosporaceae</taxon>
        <taxon>Thermomonospora</taxon>
    </lineage>
</organism>
<protein>
    <recommendedName>
        <fullName evidence="5">Tryptophan-associated transmembrane protein (Trp_oprn_chp)</fullName>
    </recommendedName>
</protein>
<feature type="region of interest" description="Disordered" evidence="1">
    <location>
        <begin position="143"/>
        <end position="173"/>
    </location>
</feature>
<keyword evidence="4" id="KW-1185">Reference proteome</keyword>
<keyword evidence="2" id="KW-0472">Membrane</keyword>
<sequence length="173" mass="18323">MRHTLGLLCGVLLTPALIYGVSWSFAQAAGSFDPVAREITDETRLRGGVALMAAVGLVAGVVVVSRWASPLLSLVPALTLIGWSVYFFVAPDRALALPSELPPQGPLDATVDSGLRMLLGTGVFALLGFVLLVPAGAPRRWAGRHPGEDPGGHADYADYDEEPTSGRRQPEFF</sequence>
<reference evidence="4" key="1">
    <citation type="submission" date="2016-10" db="EMBL/GenBank/DDBJ databases">
        <authorList>
            <person name="Varghese N."/>
            <person name="Submissions S."/>
        </authorList>
    </citation>
    <scope>NUCLEOTIDE SEQUENCE [LARGE SCALE GENOMIC DNA]</scope>
    <source>
        <strain evidence="4">DSM 43163</strain>
    </source>
</reference>
<evidence type="ECO:0000313" key="3">
    <source>
        <dbReference type="EMBL" id="SEF60896.1"/>
    </source>
</evidence>
<evidence type="ECO:0000256" key="2">
    <source>
        <dbReference type="SAM" id="Phobius"/>
    </source>
</evidence>
<dbReference type="EMBL" id="FNVO01000001">
    <property type="protein sequence ID" value="SEF60896.1"/>
    <property type="molecule type" value="Genomic_DNA"/>
</dbReference>
<name>A0A1H5TDL9_9ACTN</name>
<proteinExistence type="predicted"/>
<keyword evidence="2" id="KW-0812">Transmembrane</keyword>
<feature type="compositionally biased region" description="Basic and acidic residues" evidence="1">
    <location>
        <begin position="164"/>
        <end position="173"/>
    </location>
</feature>
<feature type="transmembrane region" description="Helical" evidence="2">
    <location>
        <begin position="44"/>
        <end position="64"/>
    </location>
</feature>